<organism evidence="1 2">
    <name type="scientific">Candidatus Magnetaquiglobus chichijimensis</name>
    <dbReference type="NCBI Taxonomy" id="3141448"/>
    <lineage>
        <taxon>Bacteria</taxon>
        <taxon>Pseudomonadati</taxon>
        <taxon>Pseudomonadota</taxon>
        <taxon>Magnetococcia</taxon>
        <taxon>Magnetococcales</taxon>
        <taxon>Candidatus Magnetaquicoccaceae</taxon>
        <taxon>Candidatus Magnetaquiglobus</taxon>
    </lineage>
</organism>
<gene>
    <name evidence="1" type="ORF">SIID45300_02426</name>
</gene>
<dbReference type="Proteomes" id="UP001628193">
    <property type="component" value="Unassembled WGS sequence"/>
</dbReference>
<reference evidence="1 2" key="1">
    <citation type="submission" date="2024-05" db="EMBL/GenBank/DDBJ databases">
        <authorList>
            <consortium name="Candidatus Magnetaquicoccaceae bacterium FCR-1 genome sequencing consortium"/>
            <person name="Shimoshige H."/>
            <person name="Shimamura S."/>
            <person name="Taoka A."/>
            <person name="Kobayashi H."/>
            <person name="Maekawa T."/>
        </authorList>
    </citation>
    <scope>NUCLEOTIDE SEQUENCE [LARGE SCALE GENOMIC DNA]</scope>
    <source>
        <strain evidence="1 2">FCR-1</strain>
    </source>
</reference>
<proteinExistence type="predicted"/>
<accession>A0ABQ0CB18</accession>
<protein>
    <submittedName>
        <fullName evidence="1">Uncharacterized protein</fullName>
    </submittedName>
</protein>
<comment type="caution">
    <text evidence="1">The sequence shown here is derived from an EMBL/GenBank/DDBJ whole genome shotgun (WGS) entry which is preliminary data.</text>
</comment>
<evidence type="ECO:0000313" key="1">
    <source>
        <dbReference type="EMBL" id="GAB0058084.1"/>
    </source>
</evidence>
<keyword evidence="2" id="KW-1185">Reference proteome</keyword>
<sequence length="253" mass="28176">MVDPSSYGCFGYCFIYSIDQLLCKTIVYFHCCPNVNCPLKQLCQRFEQLGRGGYQPHVGVVYRSTPMCVVASPRKRLDPVSALVQLVQQIHVVKRRTPDQHGSAPHSPPDMDDSEIELWSKPSDQRKALTCLIHLPSPRTVRMLISTHVCLLSHPHREMDIEMLVGCGTLTHTLNDTGLRIASPTRAIGRSLCATPPHRRAIRRPVGIPLRPDLPWLHADGVGDDPFSVWIRHVQGPPDGTGAESVRLTQSAQ</sequence>
<evidence type="ECO:0000313" key="2">
    <source>
        <dbReference type="Proteomes" id="UP001628193"/>
    </source>
</evidence>
<reference evidence="1 2" key="2">
    <citation type="submission" date="2024-09" db="EMBL/GenBank/DDBJ databases">
        <title>Draft genome sequence of Candidatus Magnetaquicoccaceae bacterium FCR-1.</title>
        <authorList>
            <person name="Shimoshige H."/>
            <person name="Shimamura S."/>
            <person name="Taoka A."/>
            <person name="Kobayashi H."/>
            <person name="Maekawa T."/>
        </authorList>
    </citation>
    <scope>NUCLEOTIDE SEQUENCE [LARGE SCALE GENOMIC DNA]</scope>
    <source>
        <strain evidence="1 2">FCR-1</strain>
    </source>
</reference>
<dbReference type="EMBL" id="BAAFGK010000004">
    <property type="protein sequence ID" value="GAB0058084.1"/>
    <property type="molecule type" value="Genomic_DNA"/>
</dbReference>
<name>A0ABQ0CB18_9PROT</name>